<keyword evidence="5" id="KW-0067">ATP-binding</keyword>
<keyword evidence="4" id="KW-0547">Nucleotide-binding</keyword>
<dbReference type="InterPro" id="IPR004364">
    <property type="entry name" value="Aa-tRNA-synt_II"/>
</dbReference>
<dbReference type="EC" id="6.1.1.22" evidence="2 8"/>
<evidence type="ECO:0000256" key="7">
    <source>
        <dbReference type="ARBA" id="ARBA00023146"/>
    </source>
</evidence>
<dbReference type="SUPFAM" id="SSF55681">
    <property type="entry name" value="Class II aaRS and biotin synthetases"/>
    <property type="match status" value="1"/>
</dbReference>
<dbReference type="PANTHER" id="PTHR22594:SF34">
    <property type="entry name" value="ASPARAGINE--TRNA LIGASE, MITOCHONDRIAL-RELATED"/>
    <property type="match status" value="1"/>
</dbReference>
<evidence type="ECO:0000256" key="2">
    <source>
        <dbReference type="ARBA" id="ARBA00012816"/>
    </source>
</evidence>
<dbReference type="Pfam" id="PF00152">
    <property type="entry name" value="tRNA-synt_2"/>
    <property type="match status" value="1"/>
</dbReference>
<dbReference type="Gene3D" id="3.30.930.10">
    <property type="entry name" value="Bira Bifunctional Protein, Domain 2"/>
    <property type="match status" value="1"/>
</dbReference>
<protein>
    <recommendedName>
        <fullName evidence="2 8">Asparagine--tRNA ligase</fullName>
        <ecNumber evidence="2 8">6.1.1.22</ecNumber>
    </recommendedName>
</protein>
<evidence type="ECO:0000256" key="4">
    <source>
        <dbReference type="ARBA" id="ARBA00022741"/>
    </source>
</evidence>
<evidence type="ECO:0000256" key="5">
    <source>
        <dbReference type="ARBA" id="ARBA00022840"/>
    </source>
</evidence>
<dbReference type="NCBIfam" id="TIGR00457">
    <property type="entry name" value="asnS"/>
    <property type="match status" value="1"/>
</dbReference>
<comment type="caution">
    <text evidence="10">The sequence shown here is derived from an EMBL/GenBank/DDBJ whole genome shotgun (WGS) entry which is preliminary data.</text>
</comment>
<evidence type="ECO:0000313" key="10">
    <source>
        <dbReference type="EMBL" id="KKQ27138.1"/>
    </source>
</evidence>
<accession>A0A0G0G7S2</accession>
<dbReference type="PATRIC" id="fig|1619046.3.peg.854"/>
<sequence length="432" mass="50152">MQTFIKNLAKYVEEEVILKGWVNNIRSSGSIAFLELRDGSGFVQCVVSKKELSEEIWGLVEKATQESSGIVTGLVTKHPKQDGLFEIQVTNFELIQQAIDYPISNKEHGPEFLMDNRHLWLRSKKQWAILKIRDEVFFSLQSFLREENFTRVDAPILQPTSCEDTSELFQIDFFGEPVYLTQSGQLYIEAAEMSLGRVYDFGPVFRAEKSKTRKHLNEFWMMDAELPFESLEQMMDFIEKMMKRLTTDVLTHCEEELKILERDLKPLEHVRDAGFVRLKHKEVIEKLNSKFQAGLTLVDDIGAPEESMIAKLYDVPVFVTDWPAEIKAFYMPHFMDGDMERVRSVDLIGIEGYGELVGGAEREYDYDKLIAVMKKRNYNLEDYSWYLDLRRYGSIPHSGFGLGLERMVAWLSGIHHVREAIPFARTMNRIRP</sequence>
<name>A0A0G0G7S2_9BACT</name>
<keyword evidence="3 10" id="KW-0436">Ligase</keyword>
<reference evidence="10 11" key="1">
    <citation type="journal article" date="2015" name="Nature">
        <title>rRNA introns, odd ribosomes, and small enigmatic genomes across a large radiation of phyla.</title>
        <authorList>
            <person name="Brown C.T."/>
            <person name="Hug L.A."/>
            <person name="Thomas B.C."/>
            <person name="Sharon I."/>
            <person name="Castelle C.J."/>
            <person name="Singh A."/>
            <person name="Wilkins M.J."/>
            <person name="Williams K.H."/>
            <person name="Banfield J.F."/>
        </authorList>
    </citation>
    <scope>NUCLEOTIDE SEQUENCE [LARGE SCALE GENOMIC DNA]</scope>
</reference>
<evidence type="ECO:0000313" key="11">
    <source>
        <dbReference type="Proteomes" id="UP000034849"/>
    </source>
</evidence>
<dbReference type="PROSITE" id="PS50862">
    <property type="entry name" value="AA_TRNA_LIGASE_II"/>
    <property type="match status" value="1"/>
</dbReference>
<evidence type="ECO:0000256" key="6">
    <source>
        <dbReference type="ARBA" id="ARBA00022917"/>
    </source>
</evidence>
<evidence type="ECO:0000259" key="9">
    <source>
        <dbReference type="PROSITE" id="PS50862"/>
    </source>
</evidence>
<dbReference type="CDD" id="cd04323">
    <property type="entry name" value="AsnRS_cyto_like_N"/>
    <property type="match status" value="1"/>
</dbReference>
<dbReference type="Pfam" id="PF01336">
    <property type="entry name" value="tRNA_anti-codon"/>
    <property type="match status" value="1"/>
</dbReference>
<dbReference type="AlphaFoldDB" id="A0A0G0G7S2"/>
<evidence type="ECO:0000256" key="1">
    <source>
        <dbReference type="ARBA" id="ARBA00008226"/>
    </source>
</evidence>
<dbReference type="Gene3D" id="2.40.50.140">
    <property type="entry name" value="Nucleic acid-binding proteins"/>
    <property type="match status" value="1"/>
</dbReference>
<proteinExistence type="inferred from homology"/>
<dbReference type="InterPro" id="IPR002312">
    <property type="entry name" value="Asp/Asn-tRNA-synth_IIb"/>
</dbReference>
<gene>
    <name evidence="10" type="ORF">US42_C0014G0035</name>
</gene>
<dbReference type="PANTHER" id="PTHR22594">
    <property type="entry name" value="ASPARTYL/LYSYL-TRNA SYNTHETASE"/>
    <property type="match status" value="1"/>
</dbReference>
<dbReference type="PRINTS" id="PR01042">
    <property type="entry name" value="TRNASYNTHASP"/>
</dbReference>
<dbReference type="InterPro" id="IPR045864">
    <property type="entry name" value="aa-tRNA-synth_II/BPL/LPL"/>
</dbReference>
<comment type="similarity">
    <text evidence="1">Belongs to the class-II aminoacyl-tRNA synthetase family.</text>
</comment>
<dbReference type="EMBL" id="LBSX01000014">
    <property type="protein sequence ID" value="KKQ27138.1"/>
    <property type="molecule type" value="Genomic_DNA"/>
</dbReference>
<dbReference type="STRING" id="1619046.US42_C0014G0035"/>
<dbReference type="InterPro" id="IPR004365">
    <property type="entry name" value="NA-bd_OB_tRNA"/>
</dbReference>
<keyword evidence="7" id="KW-0030">Aminoacyl-tRNA synthetase</keyword>
<dbReference type="GO" id="GO:0004816">
    <property type="term" value="F:asparagine-tRNA ligase activity"/>
    <property type="evidence" value="ECO:0007669"/>
    <property type="project" value="UniProtKB-UniRule"/>
</dbReference>
<dbReference type="GO" id="GO:0005524">
    <property type="term" value="F:ATP binding"/>
    <property type="evidence" value="ECO:0007669"/>
    <property type="project" value="UniProtKB-KW"/>
</dbReference>
<dbReference type="Proteomes" id="UP000034849">
    <property type="component" value="Unassembled WGS sequence"/>
</dbReference>
<feature type="domain" description="Aminoacyl-transfer RNA synthetases class-II family profile" evidence="9">
    <location>
        <begin position="130"/>
        <end position="432"/>
    </location>
</feature>
<keyword evidence="6" id="KW-0648">Protein biosynthesis</keyword>
<dbReference type="SUPFAM" id="SSF50249">
    <property type="entry name" value="Nucleic acid-binding proteins"/>
    <property type="match status" value="1"/>
</dbReference>
<dbReference type="GO" id="GO:0003676">
    <property type="term" value="F:nucleic acid binding"/>
    <property type="evidence" value="ECO:0007669"/>
    <property type="project" value="InterPro"/>
</dbReference>
<evidence type="ECO:0000256" key="8">
    <source>
        <dbReference type="NCBIfam" id="TIGR00457"/>
    </source>
</evidence>
<dbReference type="NCBIfam" id="NF003037">
    <property type="entry name" value="PRK03932.1"/>
    <property type="match status" value="1"/>
</dbReference>
<dbReference type="InterPro" id="IPR006195">
    <property type="entry name" value="aa-tRNA-synth_II"/>
</dbReference>
<organism evidence="10 11">
    <name type="scientific">Candidatus Magasanikbacteria bacterium GW2011_GWC2_37_14</name>
    <dbReference type="NCBI Taxonomy" id="1619046"/>
    <lineage>
        <taxon>Bacteria</taxon>
        <taxon>Candidatus Magasanikiibacteriota</taxon>
    </lineage>
</organism>
<evidence type="ECO:0000256" key="3">
    <source>
        <dbReference type="ARBA" id="ARBA00022598"/>
    </source>
</evidence>
<dbReference type="InterPro" id="IPR012340">
    <property type="entry name" value="NA-bd_OB-fold"/>
</dbReference>
<dbReference type="GO" id="GO:0006421">
    <property type="term" value="P:asparaginyl-tRNA aminoacylation"/>
    <property type="evidence" value="ECO:0007669"/>
    <property type="project" value="UniProtKB-UniRule"/>
</dbReference>
<dbReference type="InterPro" id="IPR004522">
    <property type="entry name" value="Asn-tRNA-ligase"/>
</dbReference>